<sequence>MPTLPNRLNKIRKIDKKKKECKESDESDVDEGNVNSTTEEVDLGIQVNKKQTINRKTRSQRLPKLAEDIEVDGVEKKTEKGNKILLRKRNIPIELNSLIGDSTDCETEFTSDNESDFETDNDDEEERFHTPQQKIVKNVNNTPPVYCTIMGSRFHININGTKQTNPEPKKYSFFERYFYKPYQEMLNSNNKTNISNNIVPNLASLDPKKQYSAFSNFQKGSSFFISIEKLLIECEKVSNRIVNVLKQLNDNNINNNNNENELEVFKVIKQPKILKKGIKMKPHQLVGLNWMVLLYKENINGILADEMGLGKTLQSISLLAYLKEEMNDNGPHLIVVPPTTLVNWRREIKMWCSKLSCVVYHGSPTERELQRKDLLKSTNQVNIIITTYNMMVNPSDRGFLRSKFNFSYMILDEAQHIKNSSSRAYKSVKKIPAAHKLFMTGTPIQNNVRELWSFLVLLMPDVFGESAKHLLNELMAMKESNRSAIKRIKTIISPFILRRLKSKVIDELPEKLEFEEWCDMSEQQVMHYQNVRTSYKQTIKSMDEQESKEKKKRKIKLLENDIEIEPTQEININQVDGEGGDAGSDEIIQVSGSKNRLSVVCNLLMELRKATNHPLLLKRGFYNREQVEVISNVLVKNNHFKGYTNEQVNKVLTACNDFELHKLAKRYQLKELVLDKEVFVSTSIKCKKLLEILDKEVEKNQCKVLIFSQMSRVLDVIGEVLEFSGYEYSRMDGNTPIDKRQEIIDDFSESKTSNIFLLSTGVGGVGVNLVMANVVIFYDISFNPQIDRQAEDRAHRISQQKQVRVYRILARDSVDVHIHEMANEKKKLNDTLLSEGQYDDMDPEEQKKLNSKMFIRIFNQILNK</sequence>
<dbReference type="InterPro" id="IPR027417">
    <property type="entry name" value="P-loop_NTPase"/>
</dbReference>
<dbReference type="GO" id="GO:0005634">
    <property type="term" value="C:nucleus"/>
    <property type="evidence" value="ECO:0007669"/>
    <property type="project" value="UniProtKB-SubCell"/>
</dbReference>
<dbReference type="SMART" id="SM00487">
    <property type="entry name" value="DEXDc"/>
    <property type="match status" value="1"/>
</dbReference>
<dbReference type="InterPro" id="IPR014001">
    <property type="entry name" value="Helicase_ATP-bd"/>
</dbReference>
<evidence type="ECO:0000256" key="8">
    <source>
        <dbReference type="ARBA" id="ARBA00023242"/>
    </source>
</evidence>
<keyword evidence="3" id="KW-0378">Hydrolase</keyword>
<feature type="domain" description="Helicase C-terminal" evidence="11">
    <location>
        <begin position="685"/>
        <end position="849"/>
    </location>
</feature>
<dbReference type="PANTHER" id="PTHR10799">
    <property type="entry name" value="SNF2/RAD54 HELICASE FAMILY"/>
    <property type="match status" value="1"/>
</dbReference>
<dbReference type="GO" id="GO:0004386">
    <property type="term" value="F:helicase activity"/>
    <property type="evidence" value="ECO:0007669"/>
    <property type="project" value="UniProtKB-KW"/>
</dbReference>
<keyword evidence="7" id="KW-0238">DNA-binding</keyword>
<dbReference type="Pfam" id="PF00271">
    <property type="entry name" value="Helicase_C"/>
    <property type="match status" value="1"/>
</dbReference>
<evidence type="ECO:0000259" key="10">
    <source>
        <dbReference type="PROSITE" id="PS51192"/>
    </source>
</evidence>
<evidence type="ECO:0000313" key="12">
    <source>
        <dbReference type="EMBL" id="KYQ89600.1"/>
    </source>
</evidence>
<evidence type="ECO:0000256" key="2">
    <source>
        <dbReference type="ARBA" id="ARBA00022741"/>
    </source>
</evidence>
<dbReference type="FunFam" id="3.40.50.10810:FF:000005">
    <property type="entry name" value="Photoperiod-independent early flowering 1"/>
    <property type="match status" value="1"/>
</dbReference>
<evidence type="ECO:0000256" key="1">
    <source>
        <dbReference type="ARBA" id="ARBA00004123"/>
    </source>
</evidence>
<dbReference type="OMA" id="TIENWIG"/>
<dbReference type="CDD" id="cd18793">
    <property type="entry name" value="SF2_C_SNF"/>
    <property type="match status" value="1"/>
</dbReference>
<evidence type="ECO:0000256" key="7">
    <source>
        <dbReference type="ARBA" id="ARBA00023125"/>
    </source>
</evidence>
<dbReference type="AlphaFoldDB" id="A0A151Z6L4"/>
<dbReference type="EMBL" id="LODT01000039">
    <property type="protein sequence ID" value="KYQ89600.1"/>
    <property type="molecule type" value="Genomic_DNA"/>
</dbReference>
<feature type="domain" description="Helicase ATP-binding" evidence="10">
    <location>
        <begin position="292"/>
        <end position="461"/>
    </location>
</feature>
<dbReference type="Proteomes" id="UP000076078">
    <property type="component" value="Unassembled WGS sequence"/>
</dbReference>
<organism evidence="12 13">
    <name type="scientific">Tieghemostelium lacteum</name>
    <name type="common">Slime mold</name>
    <name type="synonym">Dictyostelium lacteum</name>
    <dbReference type="NCBI Taxonomy" id="361077"/>
    <lineage>
        <taxon>Eukaryota</taxon>
        <taxon>Amoebozoa</taxon>
        <taxon>Evosea</taxon>
        <taxon>Eumycetozoa</taxon>
        <taxon>Dictyostelia</taxon>
        <taxon>Dictyosteliales</taxon>
        <taxon>Raperosteliaceae</taxon>
        <taxon>Tieghemostelium</taxon>
    </lineage>
</organism>
<evidence type="ECO:0000256" key="6">
    <source>
        <dbReference type="ARBA" id="ARBA00022853"/>
    </source>
</evidence>
<dbReference type="Gene3D" id="3.40.50.10810">
    <property type="entry name" value="Tandem AAA-ATPase domain"/>
    <property type="match status" value="1"/>
</dbReference>
<dbReference type="PROSITE" id="PS51194">
    <property type="entry name" value="HELICASE_CTER"/>
    <property type="match status" value="1"/>
</dbReference>
<keyword evidence="2" id="KW-0547">Nucleotide-binding</keyword>
<keyword evidence="13" id="KW-1185">Reference proteome</keyword>
<dbReference type="SUPFAM" id="SSF52540">
    <property type="entry name" value="P-loop containing nucleoside triphosphate hydrolases"/>
    <property type="match status" value="2"/>
</dbReference>
<dbReference type="GO" id="GO:0003677">
    <property type="term" value="F:DNA binding"/>
    <property type="evidence" value="ECO:0007669"/>
    <property type="project" value="UniProtKB-KW"/>
</dbReference>
<evidence type="ECO:0000256" key="9">
    <source>
        <dbReference type="SAM" id="MobiDB-lite"/>
    </source>
</evidence>
<gene>
    <name evidence="12" type="ORF">DLAC_09557</name>
</gene>
<dbReference type="InterPro" id="IPR038718">
    <property type="entry name" value="SNF2-like_sf"/>
</dbReference>
<comment type="subcellular location">
    <subcellularLocation>
        <location evidence="1">Nucleus</location>
    </subcellularLocation>
</comment>
<dbReference type="InParanoid" id="A0A151Z6L4"/>
<evidence type="ECO:0000313" key="13">
    <source>
        <dbReference type="Proteomes" id="UP000076078"/>
    </source>
</evidence>
<evidence type="ECO:0000256" key="5">
    <source>
        <dbReference type="ARBA" id="ARBA00022840"/>
    </source>
</evidence>
<dbReference type="GO" id="GO:0005524">
    <property type="term" value="F:ATP binding"/>
    <property type="evidence" value="ECO:0007669"/>
    <property type="project" value="UniProtKB-KW"/>
</dbReference>
<comment type="caution">
    <text evidence="12">The sequence shown here is derived from an EMBL/GenBank/DDBJ whole genome shotgun (WGS) entry which is preliminary data.</text>
</comment>
<dbReference type="GO" id="GO:0016787">
    <property type="term" value="F:hydrolase activity"/>
    <property type="evidence" value="ECO:0007669"/>
    <property type="project" value="UniProtKB-KW"/>
</dbReference>
<dbReference type="InterPro" id="IPR049730">
    <property type="entry name" value="SNF2/RAD54-like_C"/>
</dbReference>
<dbReference type="Pfam" id="PF00176">
    <property type="entry name" value="SNF2-rel_dom"/>
    <property type="match status" value="1"/>
</dbReference>
<feature type="compositionally biased region" description="Acidic residues" evidence="9">
    <location>
        <begin position="104"/>
        <end position="125"/>
    </location>
</feature>
<dbReference type="InterPro" id="IPR001650">
    <property type="entry name" value="Helicase_C-like"/>
</dbReference>
<keyword evidence="8" id="KW-0539">Nucleus</keyword>
<reference evidence="12 13" key="1">
    <citation type="submission" date="2015-12" db="EMBL/GenBank/DDBJ databases">
        <title>Dictyostelia acquired genes for synthesis and detection of signals that induce cell-type specialization by lateral gene transfer from prokaryotes.</title>
        <authorList>
            <person name="Gloeckner G."/>
            <person name="Schaap P."/>
        </authorList>
    </citation>
    <scope>NUCLEOTIDE SEQUENCE [LARGE SCALE GENOMIC DNA]</scope>
    <source>
        <strain evidence="12 13">TK</strain>
    </source>
</reference>
<evidence type="ECO:0000256" key="4">
    <source>
        <dbReference type="ARBA" id="ARBA00022806"/>
    </source>
</evidence>
<proteinExistence type="predicted"/>
<dbReference type="InterPro" id="IPR000330">
    <property type="entry name" value="SNF2_N"/>
</dbReference>
<feature type="region of interest" description="Disordered" evidence="9">
    <location>
        <begin position="104"/>
        <end position="128"/>
    </location>
</feature>
<name>A0A151Z6L4_TIELA</name>
<keyword evidence="5" id="KW-0067">ATP-binding</keyword>
<accession>A0A151Z6L4</accession>
<dbReference type="SMART" id="SM00490">
    <property type="entry name" value="HELICc"/>
    <property type="match status" value="1"/>
</dbReference>
<dbReference type="OrthoDB" id="448448at2759"/>
<dbReference type="PROSITE" id="PS51192">
    <property type="entry name" value="HELICASE_ATP_BIND_1"/>
    <property type="match status" value="1"/>
</dbReference>
<feature type="region of interest" description="Disordered" evidence="9">
    <location>
        <begin position="1"/>
        <end position="35"/>
    </location>
</feature>
<evidence type="ECO:0000259" key="11">
    <source>
        <dbReference type="PROSITE" id="PS51194"/>
    </source>
</evidence>
<dbReference type="GO" id="GO:0006325">
    <property type="term" value="P:chromatin organization"/>
    <property type="evidence" value="ECO:0007669"/>
    <property type="project" value="UniProtKB-KW"/>
</dbReference>
<dbReference type="Gene3D" id="3.40.50.300">
    <property type="entry name" value="P-loop containing nucleotide triphosphate hydrolases"/>
    <property type="match status" value="1"/>
</dbReference>
<evidence type="ECO:0000256" key="3">
    <source>
        <dbReference type="ARBA" id="ARBA00022801"/>
    </source>
</evidence>
<keyword evidence="4" id="KW-0347">Helicase</keyword>
<dbReference type="STRING" id="361077.A0A151Z6L4"/>
<dbReference type="CDD" id="cd17919">
    <property type="entry name" value="DEXHc_Snf"/>
    <property type="match status" value="1"/>
</dbReference>
<protein>
    <submittedName>
        <fullName evidence="12">SNF2-related domain-containing protein</fullName>
    </submittedName>
</protein>
<keyword evidence="6" id="KW-0156">Chromatin regulator</keyword>